<reference evidence="1" key="1">
    <citation type="submission" date="2021-06" db="EMBL/GenBank/DDBJ databases">
        <authorList>
            <person name="Kallberg Y."/>
            <person name="Tangrot J."/>
            <person name="Rosling A."/>
        </authorList>
    </citation>
    <scope>NUCLEOTIDE SEQUENCE</scope>
    <source>
        <strain evidence="1">FL130A</strain>
    </source>
</reference>
<keyword evidence="2" id="KW-1185">Reference proteome</keyword>
<organism evidence="1 2">
    <name type="scientific">Ambispora leptoticha</name>
    <dbReference type="NCBI Taxonomy" id="144679"/>
    <lineage>
        <taxon>Eukaryota</taxon>
        <taxon>Fungi</taxon>
        <taxon>Fungi incertae sedis</taxon>
        <taxon>Mucoromycota</taxon>
        <taxon>Glomeromycotina</taxon>
        <taxon>Glomeromycetes</taxon>
        <taxon>Archaeosporales</taxon>
        <taxon>Ambisporaceae</taxon>
        <taxon>Ambispora</taxon>
    </lineage>
</organism>
<name>A0A9N9J7A1_9GLOM</name>
<sequence>RQVESGGGSNDDIRSIVMHVEKTANYDEGREIVETVVFEMNLTQGTWRKIKKKKTKRNAFFDGLNGKSTGNEHHLED</sequence>
<protein>
    <submittedName>
        <fullName evidence="1">9225_t:CDS:1</fullName>
    </submittedName>
</protein>
<gene>
    <name evidence="1" type="ORF">ALEPTO_LOCUS13980</name>
</gene>
<evidence type="ECO:0000313" key="1">
    <source>
        <dbReference type="EMBL" id="CAG8767876.1"/>
    </source>
</evidence>
<dbReference type="AlphaFoldDB" id="A0A9N9J7A1"/>
<dbReference type="OrthoDB" id="2135488at2759"/>
<evidence type="ECO:0000313" key="2">
    <source>
        <dbReference type="Proteomes" id="UP000789508"/>
    </source>
</evidence>
<accession>A0A9N9J7A1</accession>
<dbReference type="EMBL" id="CAJVPS010050431">
    <property type="protein sequence ID" value="CAG8767876.1"/>
    <property type="molecule type" value="Genomic_DNA"/>
</dbReference>
<feature type="non-terminal residue" evidence="1">
    <location>
        <position position="1"/>
    </location>
</feature>
<dbReference type="Proteomes" id="UP000789508">
    <property type="component" value="Unassembled WGS sequence"/>
</dbReference>
<proteinExistence type="predicted"/>
<comment type="caution">
    <text evidence="1">The sequence shown here is derived from an EMBL/GenBank/DDBJ whole genome shotgun (WGS) entry which is preliminary data.</text>
</comment>